<protein>
    <recommendedName>
        <fullName evidence="4">Endolytic peptidoglycan transglycosylase RlpA</fullName>
        <ecNumber evidence="4">4.2.2.-</ecNumber>
    </recommendedName>
</protein>
<comment type="similarity">
    <text evidence="4 5">Belongs to the RlpA family.</text>
</comment>
<dbReference type="InterPro" id="IPR036680">
    <property type="entry name" value="SPOR-like_sf"/>
</dbReference>
<name>A0ABV8MQG7_9NEIS</name>
<evidence type="ECO:0000256" key="4">
    <source>
        <dbReference type="HAMAP-Rule" id="MF_02071"/>
    </source>
</evidence>
<dbReference type="PROSITE" id="PS51257">
    <property type="entry name" value="PROKAR_LIPOPROTEIN"/>
    <property type="match status" value="1"/>
</dbReference>
<keyword evidence="4" id="KW-0449">Lipoprotein</keyword>
<dbReference type="SUPFAM" id="SSF110997">
    <property type="entry name" value="Sporulation related repeat"/>
    <property type="match status" value="1"/>
</dbReference>
<comment type="subcellular location">
    <subcellularLocation>
        <location evidence="4">Cell membrane</location>
        <topology evidence="4">Lipid-anchor</topology>
    </subcellularLocation>
</comment>
<evidence type="ECO:0000256" key="5">
    <source>
        <dbReference type="RuleBase" id="RU003495"/>
    </source>
</evidence>
<dbReference type="CDD" id="cd22268">
    <property type="entry name" value="DPBB_RlpA-like"/>
    <property type="match status" value="1"/>
</dbReference>
<evidence type="ECO:0000259" key="7">
    <source>
        <dbReference type="PROSITE" id="PS51724"/>
    </source>
</evidence>
<dbReference type="RefSeq" id="WP_378165243.1">
    <property type="nucleotide sequence ID" value="NZ_JBHSBU010000001.1"/>
</dbReference>
<dbReference type="PANTHER" id="PTHR34183:SF1">
    <property type="entry name" value="ENDOLYTIC PEPTIDOGLYCAN TRANSGLYCOSYLASE RLPA"/>
    <property type="match status" value="1"/>
</dbReference>
<dbReference type="InterPro" id="IPR007730">
    <property type="entry name" value="SPOR-like_dom"/>
</dbReference>
<dbReference type="PROSITE" id="PS51724">
    <property type="entry name" value="SPOR"/>
    <property type="match status" value="1"/>
</dbReference>
<keyword evidence="4" id="KW-1003">Cell membrane</keyword>
<dbReference type="InterPro" id="IPR012997">
    <property type="entry name" value="RplA"/>
</dbReference>
<keyword evidence="3 4" id="KW-0961">Cell wall biogenesis/degradation</keyword>
<sequence>MTASGLRRPPVFVIAGHWSAFTAVLLLAACATQRPAPTTVGSSLPPAKATPSAPSSGPAPAKREQLPKFGGGYYKDDGPLLEVPYDLDALAEPEPRLEPLHRFANRPYSVLGQTFEPMTRLTPYKVRGIGSWYGRKFHGQPTSSGEPYDMFKLTAAHPVLPIPSYVRVTNLENGRSIVLRVNDRGPFLKNRVIDLSYAAAYRLGYHHNGSARVEVESVWPGATPSPVLVNASPTDDPIALLAMQASQASDESAEPEAAPIAPVSAALPMATEGRGGEIWLQLAAFGNASNAEAFKSRLAGELDWLPQRLTVAAGDRVWRVRAGPFSDRDAARRAADRIASAFDLRPLLVR</sequence>
<keyword evidence="2 4" id="KW-0456">Lyase</keyword>
<evidence type="ECO:0000313" key="8">
    <source>
        <dbReference type="EMBL" id="MFC4160428.1"/>
    </source>
</evidence>
<reference evidence="9" key="1">
    <citation type="journal article" date="2019" name="Int. J. Syst. Evol. Microbiol.">
        <title>The Global Catalogue of Microorganisms (GCM) 10K type strain sequencing project: providing services to taxonomists for standard genome sequencing and annotation.</title>
        <authorList>
            <consortium name="The Broad Institute Genomics Platform"/>
            <consortium name="The Broad Institute Genome Sequencing Center for Infectious Disease"/>
            <person name="Wu L."/>
            <person name="Ma J."/>
        </authorList>
    </citation>
    <scope>NUCLEOTIDE SEQUENCE [LARGE SCALE GENOMIC DNA]</scope>
    <source>
        <strain evidence="9">LMG 29894</strain>
    </source>
</reference>
<dbReference type="EMBL" id="JBHSBU010000001">
    <property type="protein sequence ID" value="MFC4160428.1"/>
    <property type="molecule type" value="Genomic_DNA"/>
</dbReference>
<keyword evidence="4" id="KW-0472">Membrane</keyword>
<dbReference type="NCBIfam" id="TIGR00413">
    <property type="entry name" value="rlpA"/>
    <property type="match status" value="1"/>
</dbReference>
<dbReference type="Gene3D" id="3.30.70.1070">
    <property type="entry name" value="Sporulation related repeat"/>
    <property type="match status" value="1"/>
</dbReference>
<evidence type="ECO:0000256" key="3">
    <source>
        <dbReference type="ARBA" id="ARBA00023316"/>
    </source>
</evidence>
<accession>A0ABV8MQG7</accession>
<evidence type="ECO:0000256" key="6">
    <source>
        <dbReference type="SAM" id="MobiDB-lite"/>
    </source>
</evidence>
<organism evidence="8 9">
    <name type="scientific">Chitinimonas lacunae</name>
    <dbReference type="NCBI Taxonomy" id="1963018"/>
    <lineage>
        <taxon>Bacteria</taxon>
        <taxon>Pseudomonadati</taxon>
        <taxon>Pseudomonadota</taxon>
        <taxon>Betaproteobacteria</taxon>
        <taxon>Neisseriales</taxon>
        <taxon>Chitinibacteraceae</taxon>
        <taxon>Chitinimonas</taxon>
    </lineage>
</organism>
<comment type="caution">
    <text evidence="8">The sequence shown here is derived from an EMBL/GenBank/DDBJ whole genome shotgun (WGS) entry which is preliminary data.</text>
</comment>
<dbReference type="InterPro" id="IPR009009">
    <property type="entry name" value="RlpA-like_DPBB"/>
</dbReference>
<keyword evidence="1" id="KW-0732">Signal</keyword>
<feature type="domain" description="SPOR" evidence="7">
    <location>
        <begin position="272"/>
        <end position="350"/>
    </location>
</feature>
<dbReference type="PANTHER" id="PTHR34183">
    <property type="entry name" value="ENDOLYTIC PEPTIDOGLYCAN TRANSGLYCOSYLASE RLPA"/>
    <property type="match status" value="1"/>
</dbReference>
<dbReference type="Gene3D" id="2.40.40.10">
    <property type="entry name" value="RlpA-like domain"/>
    <property type="match status" value="1"/>
</dbReference>
<dbReference type="SUPFAM" id="SSF50685">
    <property type="entry name" value="Barwin-like endoglucanases"/>
    <property type="match status" value="1"/>
</dbReference>
<dbReference type="EC" id="4.2.2.-" evidence="4"/>
<keyword evidence="9" id="KW-1185">Reference proteome</keyword>
<feature type="region of interest" description="Disordered" evidence="6">
    <location>
        <begin position="37"/>
        <end position="68"/>
    </location>
</feature>
<proteinExistence type="inferred from homology"/>
<comment type="function">
    <text evidence="4">Lytic transglycosylase with a strong preference for naked glycan strands that lack stem peptides.</text>
</comment>
<dbReference type="Pfam" id="PF05036">
    <property type="entry name" value="SPOR"/>
    <property type="match status" value="1"/>
</dbReference>
<dbReference type="Pfam" id="PF03330">
    <property type="entry name" value="DPBB_1"/>
    <property type="match status" value="1"/>
</dbReference>
<evidence type="ECO:0000256" key="1">
    <source>
        <dbReference type="ARBA" id="ARBA00022729"/>
    </source>
</evidence>
<keyword evidence="4" id="KW-0564">Palmitate</keyword>
<dbReference type="InterPro" id="IPR034718">
    <property type="entry name" value="RlpA"/>
</dbReference>
<dbReference type="InterPro" id="IPR036908">
    <property type="entry name" value="RlpA-like_sf"/>
</dbReference>
<gene>
    <name evidence="4" type="primary">rlpA</name>
    <name evidence="8" type="ORF">ACFOW7_13885</name>
</gene>
<dbReference type="Proteomes" id="UP001595791">
    <property type="component" value="Unassembled WGS sequence"/>
</dbReference>
<evidence type="ECO:0000313" key="9">
    <source>
        <dbReference type="Proteomes" id="UP001595791"/>
    </source>
</evidence>
<evidence type="ECO:0000256" key="2">
    <source>
        <dbReference type="ARBA" id="ARBA00023239"/>
    </source>
</evidence>
<dbReference type="HAMAP" id="MF_02071">
    <property type="entry name" value="RlpA"/>
    <property type="match status" value="1"/>
</dbReference>
<feature type="compositionally biased region" description="Low complexity" evidence="6">
    <location>
        <begin position="42"/>
        <end position="60"/>
    </location>
</feature>